<dbReference type="Gene3D" id="3.40.50.300">
    <property type="entry name" value="P-loop containing nucleotide triphosphate hydrolases"/>
    <property type="match status" value="1"/>
</dbReference>
<feature type="non-terminal residue" evidence="1">
    <location>
        <position position="80"/>
    </location>
</feature>
<gene>
    <name evidence="1" type="ORF">Q604_UNBC03792G0001</name>
</gene>
<dbReference type="AlphaFoldDB" id="W1YI97"/>
<accession>W1YI97</accession>
<dbReference type="SUPFAM" id="SSF50447">
    <property type="entry name" value="Translation proteins"/>
    <property type="match status" value="1"/>
</dbReference>
<dbReference type="InterPro" id="IPR009000">
    <property type="entry name" value="Transl_B-barrel_sf"/>
</dbReference>
<sequence length="80" mass="9045">DEVLELFMELEADDDQLDFPVVYASARSGVSKTNWDDEAVNMEPLFKTLIDEIPAPQGDMEGPLQFMVTTLDYDNFIGKI</sequence>
<dbReference type="EMBL" id="AZMM01003792">
    <property type="protein sequence ID" value="ETJ42243.1"/>
    <property type="molecule type" value="Genomic_DNA"/>
</dbReference>
<feature type="non-terminal residue" evidence="1">
    <location>
        <position position="1"/>
    </location>
</feature>
<dbReference type="InterPro" id="IPR027417">
    <property type="entry name" value="P-loop_NTPase"/>
</dbReference>
<comment type="caution">
    <text evidence="1">The sequence shown here is derived from an EMBL/GenBank/DDBJ whole genome shotgun (WGS) entry which is preliminary data.</text>
</comment>
<name>W1YI97_9ZZZZ</name>
<proteinExistence type="predicted"/>
<organism evidence="1">
    <name type="scientific">human gut metagenome</name>
    <dbReference type="NCBI Taxonomy" id="408170"/>
    <lineage>
        <taxon>unclassified sequences</taxon>
        <taxon>metagenomes</taxon>
        <taxon>organismal metagenomes</taxon>
    </lineage>
</organism>
<evidence type="ECO:0000313" key="1">
    <source>
        <dbReference type="EMBL" id="ETJ42243.1"/>
    </source>
</evidence>
<reference evidence="1" key="1">
    <citation type="submission" date="2013-12" db="EMBL/GenBank/DDBJ databases">
        <title>A Varibaculum cambriense genome reconstructed from a premature infant gut community with otherwise low bacterial novelty that shifts toward anaerobic metabolism during the third week of life.</title>
        <authorList>
            <person name="Brown C.T."/>
            <person name="Sharon I."/>
            <person name="Thomas B.C."/>
            <person name="Castelle C.J."/>
            <person name="Morowitz M.J."/>
            <person name="Banfield J.F."/>
        </authorList>
    </citation>
    <scope>NUCLEOTIDE SEQUENCE</scope>
</reference>
<protein>
    <submittedName>
        <fullName evidence="1">GTP-binding protein TypA</fullName>
    </submittedName>
</protein>